<dbReference type="InterPro" id="IPR005260">
    <property type="entry name" value="Asp_kin_monofn"/>
</dbReference>
<dbReference type="PANTHER" id="PTHR21499:SF59">
    <property type="entry name" value="ASPARTOKINASE"/>
    <property type="match status" value="1"/>
</dbReference>
<dbReference type="FunFam" id="3.30.70.260:FF:000072">
    <property type="entry name" value="Probable aspartokinase"/>
    <property type="match status" value="1"/>
</dbReference>
<evidence type="ECO:0000256" key="8">
    <source>
        <dbReference type="RuleBase" id="RU004249"/>
    </source>
</evidence>
<evidence type="ECO:0000256" key="5">
    <source>
        <dbReference type="ARBA" id="ARBA00022840"/>
    </source>
</evidence>
<dbReference type="InterPro" id="IPR002912">
    <property type="entry name" value="ACT_dom"/>
</dbReference>
<dbReference type="CDD" id="cd04924">
    <property type="entry name" value="ACT_AK-Arch_2"/>
    <property type="match status" value="1"/>
</dbReference>
<dbReference type="Gene3D" id="3.30.70.260">
    <property type="match status" value="1"/>
</dbReference>
<keyword evidence="8" id="KW-0028">Amino-acid biosynthesis</keyword>
<accession>A0A2H1FH82</accession>
<reference evidence="11" key="1">
    <citation type="submission" date="2017-03" db="EMBL/GenBank/DDBJ databases">
        <authorList>
            <person name="Herbold C."/>
        </authorList>
    </citation>
    <scope>NUCLEOTIDE SEQUENCE [LARGE SCALE GENOMIC DNA]</scope>
</reference>
<evidence type="ECO:0000313" key="11">
    <source>
        <dbReference type="Proteomes" id="UP000230607"/>
    </source>
</evidence>
<dbReference type="UniPathway" id="UPA00034">
    <property type="reaction ID" value="UER00015"/>
</dbReference>
<dbReference type="NCBIfam" id="TIGR00657">
    <property type="entry name" value="asp_kinases"/>
    <property type="match status" value="1"/>
</dbReference>
<evidence type="ECO:0000313" key="10">
    <source>
        <dbReference type="EMBL" id="SMH72042.1"/>
    </source>
</evidence>
<comment type="pathway">
    <text evidence="8">Amino-acid biosynthesis; L-threonine biosynthesis; L-threonine from L-aspartate: step 1/5.</text>
</comment>
<dbReference type="SUPFAM" id="SSF55021">
    <property type="entry name" value="ACT-like"/>
    <property type="match status" value="2"/>
</dbReference>
<dbReference type="FunFam" id="3.30.2130.10:FF:000001">
    <property type="entry name" value="Bifunctional aspartokinase/homoserine dehydrogenase"/>
    <property type="match status" value="1"/>
</dbReference>
<comment type="catalytic activity">
    <reaction evidence="6 7">
        <text>L-aspartate + ATP = 4-phospho-L-aspartate + ADP</text>
        <dbReference type="Rhea" id="RHEA:23776"/>
        <dbReference type="ChEBI" id="CHEBI:29991"/>
        <dbReference type="ChEBI" id="CHEBI:30616"/>
        <dbReference type="ChEBI" id="CHEBI:57535"/>
        <dbReference type="ChEBI" id="CHEBI:456216"/>
        <dbReference type="EC" id="2.7.2.4"/>
    </reaction>
</comment>
<evidence type="ECO:0000256" key="1">
    <source>
        <dbReference type="ARBA" id="ARBA00010122"/>
    </source>
</evidence>
<dbReference type="Proteomes" id="UP000230607">
    <property type="component" value="Chromosome 1"/>
</dbReference>
<comment type="pathway">
    <text evidence="8">Amino-acid biosynthesis; L-lysine biosynthesis via DAP pathway; (S)-tetrahydrodipicolinate from L-aspartate: step 1/4.</text>
</comment>
<dbReference type="GO" id="GO:0009090">
    <property type="term" value="P:homoserine biosynthetic process"/>
    <property type="evidence" value="ECO:0007669"/>
    <property type="project" value="TreeGrafter"/>
</dbReference>
<dbReference type="InterPro" id="IPR018042">
    <property type="entry name" value="Aspartate_kinase_CS"/>
</dbReference>
<keyword evidence="3" id="KW-0547">Nucleotide-binding</keyword>
<dbReference type="PRINTS" id="PR00474">
    <property type="entry name" value="GLU5KINASE"/>
</dbReference>
<evidence type="ECO:0000256" key="6">
    <source>
        <dbReference type="ARBA" id="ARBA00047872"/>
    </source>
</evidence>
<name>A0A2H1FH82_9ARCH</name>
<organism evidence="10 11">
    <name type="scientific">Candidatus Nitrosotalea okcheonensis</name>
    <dbReference type="NCBI Taxonomy" id="1903276"/>
    <lineage>
        <taxon>Archaea</taxon>
        <taxon>Nitrososphaerota</taxon>
        <taxon>Nitrososphaeria</taxon>
        <taxon>Nitrosotaleales</taxon>
        <taxon>Nitrosotaleaceae</taxon>
        <taxon>Nitrosotalea</taxon>
    </lineage>
</organism>
<dbReference type="EC" id="2.7.2.4" evidence="7"/>
<dbReference type="GO" id="GO:0009088">
    <property type="term" value="P:threonine biosynthetic process"/>
    <property type="evidence" value="ECO:0007669"/>
    <property type="project" value="UniProtKB-UniPathway"/>
</dbReference>
<evidence type="ECO:0000256" key="2">
    <source>
        <dbReference type="ARBA" id="ARBA00022679"/>
    </source>
</evidence>
<dbReference type="AlphaFoldDB" id="A0A2H1FH82"/>
<dbReference type="InterPro" id="IPR036393">
    <property type="entry name" value="AceGlu_kinase-like_sf"/>
</dbReference>
<keyword evidence="4 7" id="KW-0418">Kinase</keyword>
<dbReference type="PANTHER" id="PTHR21499">
    <property type="entry name" value="ASPARTATE KINASE"/>
    <property type="match status" value="1"/>
</dbReference>
<evidence type="ECO:0000256" key="3">
    <source>
        <dbReference type="ARBA" id="ARBA00022741"/>
    </source>
</evidence>
<dbReference type="InterPro" id="IPR045865">
    <property type="entry name" value="ACT-like_dom_sf"/>
</dbReference>
<dbReference type="SUPFAM" id="SSF53633">
    <property type="entry name" value="Carbamate kinase-like"/>
    <property type="match status" value="1"/>
</dbReference>
<dbReference type="GO" id="GO:0005829">
    <property type="term" value="C:cytosol"/>
    <property type="evidence" value="ECO:0007669"/>
    <property type="project" value="TreeGrafter"/>
</dbReference>
<dbReference type="PROSITE" id="PS00324">
    <property type="entry name" value="ASPARTOKINASE"/>
    <property type="match status" value="1"/>
</dbReference>
<dbReference type="PIRSF" id="PIRSF000726">
    <property type="entry name" value="Asp_kin"/>
    <property type="match status" value="1"/>
</dbReference>
<dbReference type="InterPro" id="IPR001057">
    <property type="entry name" value="Glu/AcGlu_kinase"/>
</dbReference>
<gene>
    <name evidence="10" type="ORF">NCS_11854</name>
</gene>
<dbReference type="GO" id="GO:0004072">
    <property type="term" value="F:aspartate kinase activity"/>
    <property type="evidence" value="ECO:0007669"/>
    <property type="project" value="UniProtKB-EC"/>
</dbReference>
<dbReference type="InterPro" id="IPR001048">
    <property type="entry name" value="Asp/Glu/Uridylate_kinase"/>
</dbReference>
<dbReference type="Gene3D" id="3.30.2130.10">
    <property type="entry name" value="VC0802-like"/>
    <property type="match status" value="1"/>
</dbReference>
<dbReference type="Gene3D" id="3.40.1160.10">
    <property type="entry name" value="Acetylglutamate kinase-like"/>
    <property type="match status" value="1"/>
</dbReference>
<evidence type="ECO:0000259" key="9">
    <source>
        <dbReference type="PROSITE" id="PS51671"/>
    </source>
</evidence>
<proteinExistence type="inferred from homology"/>
<dbReference type="EMBL" id="LT841358">
    <property type="protein sequence ID" value="SMH72042.1"/>
    <property type="molecule type" value="Genomic_DNA"/>
</dbReference>
<dbReference type="UniPathway" id="UPA00050">
    <property type="reaction ID" value="UER00461"/>
</dbReference>
<keyword evidence="11" id="KW-1185">Reference proteome</keyword>
<dbReference type="InterPro" id="IPR054352">
    <property type="entry name" value="ACT_Aspartokinase"/>
</dbReference>
<evidence type="ECO:0000256" key="7">
    <source>
        <dbReference type="RuleBase" id="RU003448"/>
    </source>
</evidence>
<dbReference type="RefSeq" id="WP_157927896.1">
    <property type="nucleotide sequence ID" value="NZ_LT841358.1"/>
</dbReference>
<dbReference type="InterPro" id="IPR001341">
    <property type="entry name" value="Asp_kinase"/>
</dbReference>
<dbReference type="NCBIfam" id="NF004938">
    <property type="entry name" value="PRK06291.1"/>
    <property type="match status" value="1"/>
</dbReference>
<feature type="domain" description="ACT" evidence="9">
    <location>
        <begin position="326"/>
        <end position="406"/>
    </location>
</feature>
<dbReference type="GO" id="GO:0009089">
    <property type="term" value="P:lysine biosynthetic process via diaminopimelate"/>
    <property type="evidence" value="ECO:0007669"/>
    <property type="project" value="UniProtKB-UniPathway"/>
</dbReference>
<dbReference type="OrthoDB" id="8904at2157"/>
<dbReference type="UniPathway" id="UPA00051">
    <property type="reaction ID" value="UER00462"/>
</dbReference>
<dbReference type="Pfam" id="PF00696">
    <property type="entry name" value="AA_kinase"/>
    <property type="match status" value="1"/>
</dbReference>
<dbReference type="PROSITE" id="PS51671">
    <property type="entry name" value="ACT"/>
    <property type="match status" value="1"/>
</dbReference>
<protein>
    <recommendedName>
        <fullName evidence="7">Aspartokinase</fullName>
        <ecNumber evidence="7">2.7.2.4</ecNumber>
    </recommendedName>
</protein>
<keyword evidence="2 7" id="KW-0808">Transferase</keyword>
<dbReference type="Pfam" id="PF22468">
    <property type="entry name" value="ACT_9"/>
    <property type="match status" value="2"/>
</dbReference>
<comment type="similarity">
    <text evidence="1 7">Belongs to the aspartokinase family.</text>
</comment>
<keyword evidence="5" id="KW-0067">ATP-binding</keyword>
<evidence type="ECO:0000256" key="4">
    <source>
        <dbReference type="ARBA" id="ARBA00022777"/>
    </source>
</evidence>
<dbReference type="GO" id="GO:0005524">
    <property type="term" value="F:ATP binding"/>
    <property type="evidence" value="ECO:0007669"/>
    <property type="project" value="UniProtKB-KW"/>
</dbReference>
<comment type="pathway">
    <text evidence="8">Amino-acid biosynthesis; L-methionine biosynthesis via de novo pathway; L-homoserine from L-aspartate: step 1/3.</text>
</comment>
<sequence length="465" mass="49908">MKLVLKFGGTSVSSPQNIQNVSTLIKKLTKEHKIIPVFSAISGVTDDLIRITHLIQNRNKEAASSLAKKIIKMHTDIAEQCVKNAKIKKDLISKMKADLDEFEDLLHGMLLLGEVTPRSSDYMISFGERLSINLVAFTLNEMGVKAVPLTGKDVGIVTDSNFGGAKPLMDTTRLHVSHTVEDLLQKKAMPIIGGFAGADQHGNITTFGRGGSDYTATIIASSIKADEVWLMSDVDGLMTTDPKIVKDAKLIKEVSYIEAMEMALFGAKYIHPRALEPLVAKKIPLRIRNTFNIGNLGTLVTATPQADTQKTVKCVSTIRHTGLIDVRGGSMVGAPGTAATIFSILAKEGINIMMISQSPSESSISIIVKKNDLDKAVNALEMNLLGKVIKKVDVTVDVSILALIGSGMRGITGVASKVFTAVAKKGVNVIMIAQGSSELNLAFVVKDSDCNAAVQALHDEFNLGK</sequence>